<dbReference type="FunFam" id="3.30.300.30:FF:000010">
    <property type="entry name" value="Enterobactin synthetase component F"/>
    <property type="match status" value="2"/>
</dbReference>
<dbReference type="FunFam" id="2.30.38.10:FF:000001">
    <property type="entry name" value="Non-ribosomal peptide synthetase PvdI"/>
    <property type="match status" value="2"/>
</dbReference>
<gene>
    <name evidence="9" type="primary">puwG</name>
</gene>
<dbReference type="SUPFAM" id="SSF56801">
    <property type="entry name" value="Acetyl-CoA synthetase-like"/>
    <property type="match status" value="2"/>
</dbReference>
<dbReference type="SUPFAM" id="SSF52777">
    <property type="entry name" value="CoA-dependent acyltransferases"/>
    <property type="match status" value="6"/>
</dbReference>
<dbReference type="GO" id="GO:0005829">
    <property type="term" value="C:cytosol"/>
    <property type="evidence" value="ECO:0007669"/>
    <property type="project" value="TreeGrafter"/>
</dbReference>
<dbReference type="CDD" id="cd19534">
    <property type="entry name" value="E_NRPS"/>
    <property type="match status" value="1"/>
</dbReference>
<dbReference type="FunFam" id="3.40.50.12780:FF:000012">
    <property type="entry name" value="Non-ribosomal peptide synthetase"/>
    <property type="match status" value="2"/>
</dbReference>
<evidence type="ECO:0000256" key="5">
    <source>
        <dbReference type="ARBA" id="ARBA00022598"/>
    </source>
</evidence>
<proteinExistence type="inferred from homology"/>
<dbReference type="CDD" id="cd05930">
    <property type="entry name" value="A_NRPS"/>
    <property type="match status" value="1"/>
</dbReference>
<keyword evidence="5" id="KW-0436">Ligase</keyword>
<comment type="cofactor">
    <cofactor evidence="1">
        <name>pantetheine 4'-phosphate</name>
        <dbReference type="ChEBI" id="CHEBI:47942"/>
    </cofactor>
</comment>
<dbReference type="InterPro" id="IPR036736">
    <property type="entry name" value="ACP-like_sf"/>
</dbReference>
<dbReference type="NCBIfam" id="TIGR01720">
    <property type="entry name" value="NRPS-para261"/>
    <property type="match status" value="1"/>
</dbReference>
<dbReference type="InterPro" id="IPR020806">
    <property type="entry name" value="PKS_PP-bd"/>
</dbReference>
<dbReference type="InterPro" id="IPR009081">
    <property type="entry name" value="PP-bd_ACP"/>
</dbReference>
<accession>A0A346GB70</accession>
<keyword evidence="7" id="KW-0045">Antibiotic biosynthesis</keyword>
<dbReference type="InterPro" id="IPR006162">
    <property type="entry name" value="Ppantetheine_attach_site"/>
</dbReference>
<dbReference type="SUPFAM" id="SSF47336">
    <property type="entry name" value="ACP-like"/>
    <property type="match status" value="2"/>
</dbReference>
<dbReference type="SMART" id="SM00823">
    <property type="entry name" value="PKS_PP"/>
    <property type="match status" value="2"/>
</dbReference>
<dbReference type="Gene3D" id="3.30.559.30">
    <property type="entry name" value="Nonribosomal peptide synthetase, condensation domain"/>
    <property type="match status" value="3"/>
</dbReference>
<reference evidence="9" key="1">
    <citation type="submission" date="2018-05" db="EMBL/GenBank/DDBJ databases">
        <title>The structural diversity of cytotoxic puwainaphycin and minutissamide lipopeptides is generated by a common biosynthetic pathway employing two alternative starter modules.</title>
        <authorList>
            <person name="Mares J."/>
            <person name="Hajek J."/>
            <person name="Urajova P."/>
            <person name="Kust A."/>
            <person name="Jokela J."/>
            <person name="Saurav K."/>
            <person name="Galica T."/>
            <person name="Capkova K."/>
            <person name="Mattila A."/>
            <person name="Haapaniemi E."/>
            <person name="Permi P."/>
            <person name="Mysterud I."/>
            <person name="Skulberg O.M."/>
            <person name="Karlsen J."/>
            <person name="Fewer D.P."/>
            <person name="Sivonen K."/>
            <person name="Tonnesen H.H."/>
            <person name="Hrouzek P."/>
        </authorList>
    </citation>
    <scope>NUCLEOTIDE SEQUENCE</scope>
    <source>
        <strain evidence="9">NIVA-CYA 644</strain>
    </source>
</reference>
<dbReference type="GO" id="GO:0017000">
    <property type="term" value="P:antibiotic biosynthetic process"/>
    <property type="evidence" value="ECO:0007669"/>
    <property type="project" value="UniProtKB-KW"/>
</dbReference>
<feature type="domain" description="Carrier" evidence="8">
    <location>
        <begin position="2067"/>
        <end position="2141"/>
    </location>
</feature>
<dbReference type="Gene3D" id="2.30.38.10">
    <property type="entry name" value="Luciferase, Domain 3"/>
    <property type="match status" value="2"/>
</dbReference>
<dbReference type="EMBL" id="MH325201">
    <property type="protein sequence ID" value="AXN93624.1"/>
    <property type="molecule type" value="Genomic_DNA"/>
</dbReference>
<dbReference type="FunFam" id="3.40.50.980:FF:000002">
    <property type="entry name" value="Enterobactin synthetase component F"/>
    <property type="match status" value="1"/>
</dbReference>
<dbReference type="Gene3D" id="3.30.300.30">
    <property type="match status" value="2"/>
</dbReference>
<dbReference type="InterPro" id="IPR020845">
    <property type="entry name" value="AMP-binding_CS"/>
</dbReference>
<dbReference type="GO" id="GO:0008610">
    <property type="term" value="P:lipid biosynthetic process"/>
    <property type="evidence" value="ECO:0007669"/>
    <property type="project" value="UniProtKB-ARBA"/>
</dbReference>
<dbReference type="InterPro" id="IPR001242">
    <property type="entry name" value="Condensation_dom"/>
</dbReference>
<dbReference type="GO" id="GO:0016874">
    <property type="term" value="F:ligase activity"/>
    <property type="evidence" value="ECO:0007669"/>
    <property type="project" value="UniProtKB-KW"/>
</dbReference>
<evidence type="ECO:0000256" key="2">
    <source>
        <dbReference type="ARBA" id="ARBA00006432"/>
    </source>
</evidence>
<dbReference type="InterPro" id="IPR010060">
    <property type="entry name" value="NRPS_synth"/>
</dbReference>
<organism evidence="9">
    <name type="scientific">Symplocastrum muelleri NIVA-CYA 644</name>
    <dbReference type="NCBI Taxonomy" id="2303159"/>
    <lineage>
        <taxon>Bacteria</taxon>
        <taxon>Bacillati</taxon>
        <taxon>Cyanobacteriota</taxon>
        <taxon>Cyanophyceae</taxon>
        <taxon>Oscillatoriophycideae</taxon>
        <taxon>Oscillatoriales</taxon>
        <taxon>Microcoleaceae</taxon>
        <taxon>Symplocastrum</taxon>
    </lineage>
</organism>
<dbReference type="GO" id="GO:0044550">
    <property type="term" value="P:secondary metabolite biosynthetic process"/>
    <property type="evidence" value="ECO:0007669"/>
    <property type="project" value="UniProtKB-ARBA"/>
</dbReference>
<comment type="similarity">
    <text evidence="2">Belongs to the ATP-dependent AMP-binding enzyme family.</text>
</comment>
<evidence type="ECO:0000259" key="8">
    <source>
        <dbReference type="PROSITE" id="PS50075"/>
    </source>
</evidence>
<dbReference type="GO" id="GO:0031177">
    <property type="term" value="F:phosphopantetheine binding"/>
    <property type="evidence" value="ECO:0007669"/>
    <property type="project" value="InterPro"/>
</dbReference>
<evidence type="ECO:0000313" key="9">
    <source>
        <dbReference type="EMBL" id="AXN93624.1"/>
    </source>
</evidence>
<dbReference type="Gene3D" id="3.30.559.10">
    <property type="entry name" value="Chloramphenicol acetyltransferase-like domain"/>
    <property type="match status" value="3"/>
</dbReference>
<dbReference type="InterPro" id="IPR010071">
    <property type="entry name" value="AA_adenyl_dom"/>
</dbReference>
<dbReference type="NCBIfam" id="TIGR01733">
    <property type="entry name" value="AA-adenyl-dom"/>
    <property type="match status" value="2"/>
</dbReference>
<keyword evidence="3" id="KW-0596">Phosphopantetheine</keyword>
<name>A0A346GB70_9CYAN</name>
<dbReference type="GO" id="GO:0043041">
    <property type="term" value="P:amino acid activation for nonribosomal peptide biosynthetic process"/>
    <property type="evidence" value="ECO:0007669"/>
    <property type="project" value="TreeGrafter"/>
</dbReference>
<dbReference type="Pfam" id="PF00501">
    <property type="entry name" value="AMP-binding"/>
    <property type="match status" value="2"/>
</dbReference>
<evidence type="ECO:0000256" key="6">
    <source>
        <dbReference type="ARBA" id="ARBA00022737"/>
    </source>
</evidence>
<evidence type="ECO:0000256" key="7">
    <source>
        <dbReference type="ARBA" id="ARBA00023194"/>
    </source>
</evidence>
<dbReference type="InterPro" id="IPR000873">
    <property type="entry name" value="AMP-dep_synth/lig_dom"/>
</dbReference>
<dbReference type="CDD" id="cd12116">
    <property type="entry name" value="A_NRPS_Ta1_like"/>
    <property type="match status" value="1"/>
</dbReference>
<dbReference type="Pfam" id="PF13193">
    <property type="entry name" value="AMP-binding_C"/>
    <property type="match status" value="2"/>
</dbReference>
<protein>
    <submittedName>
        <fullName evidence="9">PuwG</fullName>
    </submittedName>
</protein>
<dbReference type="Gene3D" id="3.40.50.980">
    <property type="match status" value="4"/>
</dbReference>
<dbReference type="Pfam" id="PF00550">
    <property type="entry name" value="PP-binding"/>
    <property type="match status" value="2"/>
</dbReference>
<keyword evidence="6" id="KW-0677">Repeat</keyword>
<dbReference type="PANTHER" id="PTHR45527:SF1">
    <property type="entry name" value="FATTY ACID SYNTHASE"/>
    <property type="match status" value="1"/>
</dbReference>
<dbReference type="InterPro" id="IPR025110">
    <property type="entry name" value="AMP-bd_C"/>
</dbReference>
<dbReference type="FunFam" id="3.30.559.10:FF:000012">
    <property type="entry name" value="Non-ribosomal peptide synthetase"/>
    <property type="match status" value="2"/>
</dbReference>
<dbReference type="FunFam" id="3.40.50.980:FF:000001">
    <property type="entry name" value="Non-ribosomal peptide synthetase"/>
    <property type="match status" value="2"/>
</dbReference>
<dbReference type="PROSITE" id="PS00012">
    <property type="entry name" value="PHOSPHOPANTETHEINE"/>
    <property type="match status" value="2"/>
</dbReference>
<dbReference type="FunFam" id="3.30.559.30:FF:000001">
    <property type="entry name" value="Non-ribosomal peptide synthetase"/>
    <property type="match status" value="2"/>
</dbReference>
<dbReference type="NCBIfam" id="NF003417">
    <property type="entry name" value="PRK04813.1"/>
    <property type="match status" value="2"/>
</dbReference>
<dbReference type="InterPro" id="IPR045851">
    <property type="entry name" value="AMP-bd_C_sf"/>
</dbReference>
<evidence type="ECO:0000256" key="3">
    <source>
        <dbReference type="ARBA" id="ARBA00022450"/>
    </source>
</evidence>
<feature type="domain" description="Carrier" evidence="8">
    <location>
        <begin position="1005"/>
        <end position="1080"/>
    </location>
</feature>
<dbReference type="InterPro" id="IPR023213">
    <property type="entry name" value="CAT-like_dom_sf"/>
</dbReference>
<keyword evidence="4" id="KW-0597">Phosphoprotein</keyword>
<sequence length="2620" mass="293052">MTSLTDEKRELLKLLLKRKGIRFTAESISRRSESHQALLSFAQQRLWFLDQLDGKSATYNLPIAVQITGDINVDSLEQTLVEIVRRHEILHTRFYEENGTPMQAIDIDVSLTLPLVDLQELPEDEQSTVVERIAIEEVKLPFDLSLAPLVRVKLLRLDSKSHLLLLTMHHIVADGWSMGVLIRELSVLYQAFCSGKPSPLPELPIQYADFAVWQRQWLSGKELEIKLNYWRQKLAGAAPFLELPTDKLRPPVQTFRGDRFSFELTKDLTEKLNSLSQKSGVTLFMTLLAAFVTLLYRYSAQDDISIGTPIANRNRQEIEPLIGFFVNTLVLRTRLEGNPNFSELLKQVQQLTLEAYEHQDVPFEQVVEALQPERNLSYSPLFQVMFSLQNAPMGELELPGLKIAPREIETGIAKFDLTLSMQETPQGIMGIWEYNSDLFEADTIDRMAVHFQNLLSAIVADPSQEIGKLQFLSETEWQRLLIEWNQTHIEYPVNKCIHQLFEEQVLQTPDAIAVVFEDQSLTYKQLNVRANQLAYYLQNLGVKPEVLVGICVERSLEMVVGLLGILKAGGAYVPLDPAYPSDRLSYMLNDAQVPVLLTTQKLLNSLPSDRTTQIVCLDTDWENINNNQTEKNLVSDVTVSNLAYVIYTSGSTGKPKGVTISHQAICNHMLWMQIAFPLKAADKVLQKTPFSFDASIWEFYAPLLVGAQLVMARPGGHQDSDYLSEAIAKYQVTILQLVPSLLQILLESKEFENCTSLRRIFCGGEALPVELVKRCQEKLNTQLHNLYGPTEATIDATFFTCQTNLPEKIVPIGRPIANTQIYILDSDDRPVPIGIRGELHIGGAGLARGYLNRPDLTQEKFIPNPFSNKPNSRLYKTGDLARYLPNGNIEFLGRIDNQVKIRGFRIELGEIEAALATHSQVRQAIAIAREDTPGDKRLVAYIVPHQESPKDSELRSFLRQKLPDYMVPNVFVFLDTLPLTPNGKIDRRALPTPDIELILTDSFVSPSTPTQQAIADIFTEVLSIKQVSIHDNFFELGGHSLLATQVISRLRQIFQIELPLRCLFESPTIAELDRSISTQRQTNSGLIAPAIAPVPRDNLEIPLSYAQTRLWFLEQLEGQTATYNMPAAVQITGNLNVDALRQTLVEIVRRHEILHSSFQLINGTPVQVIDPTADLILLVLDLQALSTEEQLSQVQQRAILEAKTPFNLQQAPCVRSQLLQLSEQSHVLLLNLHHIVSDGWSIGIFIQELSSLYTALNAGKPSPLSPLPIQYADFAMWQRQWLSGEAYLAQLSYWQQQLADAPPLLELPTDRVRPPIQTFQGSHLDRTIDPELSEKLKTLSQKSGVTLFMTLLAAFATLLYRYSGQDDISIGTPIANRNRQEIEPLIGLFVNTLVLRTRLEENSNFSELLKQVQQLTLEAYEHQDVPFEQVVEALQPERNLSYSPLFQVMFILQNTPMGELELPGLTLTPLEIETGIAKFDLTLSMQETPQGIMGTWEYNSDLFEADTIDRMAVHFQNLLSAIVADPSQEIARLQFLSETERQQLLVEWNHTKTDYPADKCIHELFEEQVQRTPNAVAVVYENSQLTYSELNARANQLAHYLQTLGVKPEVLVGICVERSLEMVVGLLAILKAGGAYVPLDPAYPSDRLSYMLNDAQVSTLLTQQKLVDSFPDREVQILCLDTAGEVIGKQSAENLANRAAPNNLAYAIYTSGSTGKPKGVAIAHQSVVNFLNAMSLGLGLTDSDTLLAVSTICFDIAGLEIYLPLIVGAKVVVVSREIASDSTRLLAQLIDSGATIMQATPPTWQMLLASGWSDSHPVKVFCGGEALSRILAQQLLETGSEVWNLYGPTETTIYSSVCKVGGTKQIVDRNQDAPTSIGRPIANTQIYILDPHLQPVAIGVRGELHIGGIGVARGYLNRPELTQEKFIPNPFGSGNLYKTGDLARYLPDGNIEFLGRIDHQVKIRGFRIELGEIETVLAAHPQVKQVAIIAREDRLSNKRLVTYIVPKIEPPPTSELRGFLKQKLPDYMVPSAFVFLNALPLTSSGKINRRALPEPDLELSRSVSFVPPRTPSEESLATIWSEVLGLKQVGIHDNFFELGGDSIISLQIIAQANQAGIQLSVKQIFQHQTIAELAIVAGITSSVQAEQGLVTGEIPLTPIQHWFFEQNLPCKDYFNQSVLLEVPPQLQPELLEQVVQHLLFHHDALRLRFLYETSHWQQINTDFLDIVPFQVIDWSDLSDQEQQVALESTASELQATLNLSSGPLIRVVLFNFGISSPSRLLIVIHHLAVDGVSWRILLEDLFTIYQQLKRGEAIQLPPKTTSFKDWALRLSKYGQLETLTSQLNYWLAQSQFAPLPLPIDYPSQEANTVASAANVSVFLSEEETYALLQEVPKAYNTQINDMLLTALVQSFARWTGASYLLVDLEGHGREELFEDVNLSRTVGWFTSIFPVLLELAEIDDPGAALKSVKEQLRSIPQKGIGYGILRYFGEPAIGSQLQSLPQAEVSFNYLGQFDRVQSASGIWRFAKESSGATQSPLGKRRYLLDVNGLVVEGRLQLNWTYSKNVHHRTTVEGLANGFVEVLKSLIAHCQLPEAGGFTPSDFPGAELSQAELDELMAEID</sequence>
<evidence type="ECO:0000256" key="4">
    <source>
        <dbReference type="ARBA" id="ARBA00022553"/>
    </source>
</evidence>
<dbReference type="PANTHER" id="PTHR45527">
    <property type="entry name" value="NONRIBOSOMAL PEPTIDE SYNTHETASE"/>
    <property type="match status" value="1"/>
</dbReference>
<dbReference type="FunFam" id="1.10.1200.10:FF:000005">
    <property type="entry name" value="Nonribosomal peptide synthetase 1"/>
    <property type="match status" value="2"/>
</dbReference>
<dbReference type="PROSITE" id="PS50075">
    <property type="entry name" value="CARRIER"/>
    <property type="match status" value="2"/>
</dbReference>
<evidence type="ECO:0000256" key="1">
    <source>
        <dbReference type="ARBA" id="ARBA00001957"/>
    </source>
</evidence>
<dbReference type="CDD" id="cd19531">
    <property type="entry name" value="LCL_NRPS-like"/>
    <property type="match status" value="2"/>
</dbReference>
<dbReference type="PROSITE" id="PS00455">
    <property type="entry name" value="AMP_BINDING"/>
    <property type="match status" value="1"/>
</dbReference>
<dbReference type="Gene3D" id="1.10.1200.10">
    <property type="entry name" value="ACP-like"/>
    <property type="match status" value="2"/>
</dbReference>
<dbReference type="Pfam" id="PF00668">
    <property type="entry name" value="Condensation"/>
    <property type="match status" value="3"/>
</dbReference>